<evidence type="ECO:0000256" key="1">
    <source>
        <dbReference type="SAM" id="Phobius"/>
    </source>
</evidence>
<dbReference type="STRING" id="760192.Halhy_2397"/>
<dbReference type="AlphaFoldDB" id="F4KWC2"/>
<keyword evidence="1" id="KW-0812">Transmembrane</keyword>
<accession>F4KWC2</accession>
<dbReference type="RefSeq" id="WP_013764821.1">
    <property type="nucleotide sequence ID" value="NC_015510.1"/>
</dbReference>
<evidence type="ECO:0000313" key="2">
    <source>
        <dbReference type="EMBL" id="AEE50272.1"/>
    </source>
</evidence>
<dbReference type="eggNOG" id="COG5349">
    <property type="taxonomic scope" value="Bacteria"/>
</dbReference>
<dbReference type="HOGENOM" id="CLU_133146_0_1_10"/>
<reference evidence="2 3" key="1">
    <citation type="journal article" date="2011" name="Stand. Genomic Sci.">
        <title>Complete genome sequence of Haliscomenobacter hydrossis type strain (O).</title>
        <authorList>
            <consortium name="US DOE Joint Genome Institute (JGI-PGF)"/>
            <person name="Daligault H."/>
            <person name="Lapidus A."/>
            <person name="Zeytun A."/>
            <person name="Nolan M."/>
            <person name="Lucas S."/>
            <person name="Del Rio T.G."/>
            <person name="Tice H."/>
            <person name="Cheng J.F."/>
            <person name="Tapia R."/>
            <person name="Han C."/>
            <person name="Goodwin L."/>
            <person name="Pitluck S."/>
            <person name="Liolios K."/>
            <person name="Pagani I."/>
            <person name="Ivanova N."/>
            <person name="Huntemann M."/>
            <person name="Mavromatis K."/>
            <person name="Mikhailova N."/>
            <person name="Pati A."/>
            <person name="Chen A."/>
            <person name="Palaniappan K."/>
            <person name="Land M."/>
            <person name="Hauser L."/>
            <person name="Brambilla E.M."/>
            <person name="Rohde M."/>
            <person name="Verbarg S."/>
            <person name="Goker M."/>
            <person name="Bristow J."/>
            <person name="Eisen J.A."/>
            <person name="Markowitz V."/>
            <person name="Hugenholtz P."/>
            <person name="Kyrpides N.C."/>
            <person name="Klenk H.P."/>
            <person name="Woyke T."/>
        </authorList>
    </citation>
    <scope>NUCLEOTIDE SEQUENCE [LARGE SCALE GENOMIC DNA]</scope>
    <source>
        <strain evidence="3">ATCC 27775 / DSM 1100 / LMG 10767 / O</strain>
    </source>
</reference>
<dbReference type="InterPro" id="IPR009325">
    <property type="entry name" value="DUF983"/>
</dbReference>
<name>F4KWC2_HALH1</name>
<feature type="transmembrane region" description="Helical" evidence="1">
    <location>
        <begin position="90"/>
        <end position="110"/>
    </location>
</feature>
<organism evidence="2 3">
    <name type="scientific">Haliscomenobacter hydrossis (strain ATCC 27775 / DSM 1100 / LMG 10767 / O)</name>
    <dbReference type="NCBI Taxonomy" id="760192"/>
    <lineage>
        <taxon>Bacteria</taxon>
        <taxon>Pseudomonadati</taxon>
        <taxon>Bacteroidota</taxon>
        <taxon>Saprospiria</taxon>
        <taxon>Saprospirales</taxon>
        <taxon>Haliscomenobacteraceae</taxon>
        <taxon>Haliscomenobacter</taxon>
    </lineage>
</organism>
<dbReference type="Proteomes" id="UP000008461">
    <property type="component" value="Chromosome"/>
</dbReference>
<keyword evidence="3" id="KW-1185">Reference proteome</keyword>
<protein>
    <recommendedName>
        <fullName evidence="4">DUF983 domain-containing protein</fullName>
    </recommendedName>
</protein>
<feature type="transmembrane region" description="Helical" evidence="1">
    <location>
        <begin position="56"/>
        <end position="84"/>
    </location>
</feature>
<sequence>MSTSKKSSRLSRIWGMKCPNCGEGDMFYTPTFSFKRPLDMPEHCPKCGQSYFPEPGFYYGAMFVSYIVSGFFSIGFVMILHWVFGLSINLSFIILIGVAAIFYVFLFRISRSVWLGLMVKSKDKEQV</sequence>
<proteinExistence type="predicted"/>
<evidence type="ECO:0000313" key="3">
    <source>
        <dbReference type="Proteomes" id="UP000008461"/>
    </source>
</evidence>
<dbReference type="Pfam" id="PF06170">
    <property type="entry name" value="DUF983"/>
    <property type="match status" value="1"/>
</dbReference>
<dbReference type="EMBL" id="CP002691">
    <property type="protein sequence ID" value="AEE50272.1"/>
    <property type="molecule type" value="Genomic_DNA"/>
</dbReference>
<keyword evidence="1" id="KW-1133">Transmembrane helix</keyword>
<evidence type="ECO:0008006" key="4">
    <source>
        <dbReference type="Google" id="ProtNLM"/>
    </source>
</evidence>
<gene>
    <name evidence="2" type="ordered locus">Halhy_2397</name>
</gene>
<dbReference type="KEGG" id="hhy:Halhy_2397"/>
<reference key="2">
    <citation type="submission" date="2011-04" db="EMBL/GenBank/DDBJ databases">
        <title>Complete sequence of chromosome of Haliscomenobacter hydrossis DSM 1100.</title>
        <authorList>
            <consortium name="US DOE Joint Genome Institute (JGI-PGF)"/>
            <person name="Lucas S."/>
            <person name="Han J."/>
            <person name="Lapidus A."/>
            <person name="Bruce D."/>
            <person name="Goodwin L."/>
            <person name="Pitluck S."/>
            <person name="Peters L."/>
            <person name="Kyrpides N."/>
            <person name="Mavromatis K."/>
            <person name="Ivanova N."/>
            <person name="Ovchinnikova G."/>
            <person name="Pagani I."/>
            <person name="Daligault H."/>
            <person name="Detter J.C."/>
            <person name="Han C."/>
            <person name="Land M."/>
            <person name="Hauser L."/>
            <person name="Markowitz V."/>
            <person name="Cheng J.-F."/>
            <person name="Hugenholtz P."/>
            <person name="Woyke T."/>
            <person name="Wu D."/>
            <person name="Verbarg S."/>
            <person name="Frueling A."/>
            <person name="Brambilla E."/>
            <person name="Klenk H.-P."/>
            <person name="Eisen J.A."/>
        </authorList>
    </citation>
    <scope>NUCLEOTIDE SEQUENCE</scope>
    <source>
        <strain>DSM 1100</strain>
    </source>
</reference>
<keyword evidence="1" id="KW-0472">Membrane</keyword>